<keyword evidence="5 8" id="KW-0812">Transmembrane</keyword>
<dbReference type="Pfam" id="PF02653">
    <property type="entry name" value="BPD_transp_2"/>
    <property type="match status" value="1"/>
</dbReference>
<feature type="transmembrane region" description="Helical" evidence="8">
    <location>
        <begin position="211"/>
        <end position="234"/>
    </location>
</feature>
<feature type="transmembrane region" description="Helical" evidence="8">
    <location>
        <begin position="36"/>
        <end position="57"/>
    </location>
</feature>
<feature type="transmembrane region" description="Helical" evidence="8">
    <location>
        <begin position="291"/>
        <end position="309"/>
    </location>
</feature>
<keyword evidence="2" id="KW-0813">Transport</keyword>
<organism evidence="9 10">
    <name type="scientific">Campylobacter ureolyticus</name>
    <dbReference type="NCBI Taxonomy" id="827"/>
    <lineage>
        <taxon>Bacteria</taxon>
        <taxon>Pseudomonadati</taxon>
        <taxon>Campylobacterota</taxon>
        <taxon>Epsilonproteobacteria</taxon>
        <taxon>Campylobacterales</taxon>
        <taxon>Campylobacteraceae</taxon>
        <taxon>Campylobacter</taxon>
    </lineage>
</organism>
<dbReference type="RefSeq" id="WP_101637624.1">
    <property type="nucleotide sequence ID" value="NZ_PKHU01000007.1"/>
</dbReference>
<dbReference type="GO" id="GO:0005886">
    <property type="term" value="C:plasma membrane"/>
    <property type="evidence" value="ECO:0007669"/>
    <property type="project" value="UniProtKB-SubCell"/>
</dbReference>
<keyword evidence="6 8" id="KW-1133">Transmembrane helix</keyword>
<keyword evidence="3" id="KW-1003">Cell membrane</keyword>
<evidence type="ECO:0000256" key="4">
    <source>
        <dbReference type="ARBA" id="ARBA00022519"/>
    </source>
</evidence>
<feature type="transmembrane region" description="Helical" evidence="8">
    <location>
        <begin position="125"/>
        <end position="145"/>
    </location>
</feature>
<name>A0A2I1N8L8_9BACT</name>
<feature type="transmembrane region" description="Helical" evidence="8">
    <location>
        <begin position="87"/>
        <end position="113"/>
    </location>
</feature>
<evidence type="ECO:0000256" key="8">
    <source>
        <dbReference type="SAM" id="Phobius"/>
    </source>
</evidence>
<dbReference type="GO" id="GO:0022857">
    <property type="term" value="F:transmembrane transporter activity"/>
    <property type="evidence" value="ECO:0007669"/>
    <property type="project" value="InterPro"/>
</dbReference>
<gene>
    <name evidence="9" type="ORF">CYJ41_07465</name>
</gene>
<keyword evidence="4" id="KW-0997">Cell inner membrane</keyword>
<feature type="transmembrane region" description="Helical" evidence="8">
    <location>
        <begin position="240"/>
        <end position="257"/>
    </location>
</feature>
<dbReference type="Proteomes" id="UP000234639">
    <property type="component" value="Unassembled WGS sequence"/>
</dbReference>
<evidence type="ECO:0000256" key="6">
    <source>
        <dbReference type="ARBA" id="ARBA00022989"/>
    </source>
</evidence>
<evidence type="ECO:0000313" key="10">
    <source>
        <dbReference type="Proteomes" id="UP000234639"/>
    </source>
</evidence>
<dbReference type="AlphaFoldDB" id="A0A2I1N8L8"/>
<dbReference type="PANTHER" id="PTHR32196">
    <property type="entry name" value="ABC TRANSPORTER PERMEASE PROTEIN YPHD-RELATED-RELATED"/>
    <property type="match status" value="1"/>
</dbReference>
<evidence type="ECO:0000256" key="5">
    <source>
        <dbReference type="ARBA" id="ARBA00022692"/>
    </source>
</evidence>
<feature type="transmembrane region" description="Helical" evidence="8">
    <location>
        <begin position="165"/>
        <end position="190"/>
    </location>
</feature>
<dbReference type="InterPro" id="IPR001851">
    <property type="entry name" value="ABC_transp_permease"/>
</dbReference>
<feature type="transmembrane region" description="Helical" evidence="8">
    <location>
        <begin position="264"/>
        <end position="285"/>
    </location>
</feature>
<protein>
    <submittedName>
        <fullName evidence="9">Sugar ABC transporter permease</fullName>
    </submittedName>
</protein>
<keyword evidence="7 8" id="KW-0472">Membrane</keyword>
<dbReference type="CDD" id="cd06579">
    <property type="entry name" value="TM_PBP1_transp_AraH_like"/>
    <property type="match status" value="1"/>
</dbReference>
<proteinExistence type="predicted"/>
<evidence type="ECO:0000256" key="2">
    <source>
        <dbReference type="ARBA" id="ARBA00022448"/>
    </source>
</evidence>
<evidence type="ECO:0000256" key="1">
    <source>
        <dbReference type="ARBA" id="ARBA00004651"/>
    </source>
</evidence>
<sequence>MTKENKINLALTLMLFGIWAMFCYFSPNVFLSKNIYFSYLSSIPLILILALGLLPLIISGEFDMSFPSIMAMGGFVCSYVFNNTNSLFLAVIFALIFGCLAGVFNAVLVLLFKIPSIIATIGAQFFWRGLSVVLSGGLSLSLADANGLLKDILVGRVFGVPMQSVWALVLSFLLYILVFKTSSGESILFVGDDEKSAKMLGFRPNLTKFMLFINSGFMSAFAGVILSLEFINWWPSQGDGYMLLVFAAIFIGGTSVYGGSGRIYGTIIGSIIIGIMESGIVAMGFDAFYTRLVYGVVIIISVCVYSLILNKNE</sequence>
<feature type="transmembrane region" description="Helical" evidence="8">
    <location>
        <begin position="7"/>
        <end position="30"/>
    </location>
</feature>
<comment type="caution">
    <text evidence="9">The sequence shown here is derived from an EMBL/GenBank/DDBJ whole genome shotgun (WGS) entry which is preliminary data.</text>
</comment>
<evidence type="ECO:0000313" key="9">
    <source>
        <dbReference type="EMBL" id="PKZ28708.1"/>
    </source>
</evidence>
<reference evidence="9 10" key="1">
    <citation type="submission" date="2017-12" db="EMBL/GenBank/DDBJ databases">
        <title>Phylogenetic diversity of female urinary microbiome.</title>
        <authorList>
            <person name="Thomas-White K."/>
            <person name="Wolfe A.J."/>
        </authorList>
    </citation>
    <scope>NUCLEOTIDE SEQUENCE [LARGE SCALE GENOMIC DNA]</scope>
    <source>
        <strain evidence="9 10">UMB0112</strain>
    </source>
</reference>
<accession>A0A2I1N8L8</accession>
<evidence type="ECO:0000256" key="3">
    <source>
        <dbReference type="ARBA" id="ARBA00022475"/>
    </source>
</evidence>
<evidence type="ECO:0000256" key="7">
    <source>
        <dbReference type="ARBA" id="ARBA00023136"/>
    </source>
</evidence>
<dbReference type="EMBL" id="PKHU01000007">
    <property type="protein sequence ID" value="PKZ28708.1"/>
    <property type="molecule type" value="Genomic_DNA"/>
</dbReference>
<comment type="subcellular location">
    <subcellularLocation>
        <location evidence="1">Cell membrane</location>
        <topology evidence="1">Multi-pass membrane protein</topology>
    </subcellularLocation>
</comment>
<dbReference type="PANTHER" id="PTHR32196:SF21">
    <property type="entry name" value="ABC TRANSPORTER PERMEASE PROTEIN YPHD-RELATED"/>
    <property type="match status" value="1"/>
</dbReference>